<evidence type="ECO:0000313" key="8">
    <source>
        <dbReference type="Proteomes" id="UP000190834"/>
    </source>
</evidence>
<evidence type="ECO:0000259" key="6">
    <source>
        <dbReference type="Pfam" id="PF03819"/>
    </source>
</evidence>
<comment type="catalytic activity">
    <reaction evidence="1">
        <text>ATP + H2O = AMP + diphosphate + H(+)</text>
        <dbReference type="Rhea" id="RHEA:14245"/>
        <dbReference type="ChEBI" id="CHEBI:15377"/>
        <dbReference type="ChEBI" id="CHEBI:15378"/>
        <dbReference type="ChEBI" id="CHEBI:30616"/>
        <dbReference type="ChEBI" id="CHEBI:33019"/>
        <dbReference type="ChEBI" id="CHEBI:456215"/>
        <dbReference type="EC" id="3.6.1.8"/>
    </reaction>
</comment>
<dbReference type="EMBL" id="FUXB01000007">
    <property type="protein sequence ID" value="SJZ88219.1"/>
    <property type="molecule type" value="Genomic_DNA"/>
</dbReference>
<dbReference type="GO" id="GO:0046061">
    <property type="term" value="P:dATP catabolic process"/>
    <property type="evidence" value="ECO:0007669"/>
    <property type="project" value="TreeGrafter"/>
</dbReference>
<dbReference type="InterPro" id="IPR048015">
    <property type="entry name" value="NTP-PPase_MazG-like_N"/>
</dbReference>
<dbReference type="GO" id="GO:0006203">
    <property type="term" value="P:dGTP catabolic process"/>
    <property type="evidence" value="ECO:0007669"/>
    <property type="project" value="TreeGrafter"/>
</dbReference>
<feature type="coiled-coil region" evidence="5">
    <location>
        <begin position="169"/>
        <end position="196"/>
    </location>
</feature>
<dbReference type="GO" id="GO:0046081">
    <property type="term" value="P:dUTP catabolic process"/>
    <property type="evidence" value="ECO:0007669"/>
    <property type="project" value="TreeGrafter"/>
</dbReference>
<comment type="similarity">
    <text evidence="2">Belongs to the nucleoside triphosphate pyrophosphohydrolase family.</text>
</comment>
<feature type="domain" description="NTP pyrophosphohydrolase MazG-like" evidence="6">
    <location>
        <begin position="172"/>
        <end position="230"/>
    </location>
</feature>
<dbReference type="FunFam" id="1.10.287.1080:FF:000001">
    <property type="entry name" value="Nucleoside triphosphate pyrophosphohydrolase"/>
    <property type="match status" value="1"/>
</dbReference>
<dbReference type="GO" id="GO:0006950">
    <property type="term" value="P:response to stress"/>
    <property type="evidence" value="ECO:0007669"/>
    <property type="project" value="UniProtKB-ARBA"/>
</dbReference>
<dbReference type="Pfam" id="PF03819">
    <property type="entry name" value="MazG"/>
    <property type="match status" value="2"/>
</dbReference>
<evidence type="ECO:0000313" key="7">
    <source>
        <dbReference type="EMBL" id="SJZ88219.1"/>
    </source>
</evidence>
<dbReference type="OrthoDB" id="9808939at2"/>
<evidence type="ECO:0000256" key="4">
    <source>
        <dbReference type="ARBA" id="ARBA00074799"/>
    </source>
</evidence>
<organism evidence="7 8">
    <name type="scientific">Vibrio cincinnatiensis DSM 19608</name>
    <dbReference type="NCBI Taxonomy" id="1123491"/>
    <lineage>
        <taxon>Bacteria</taxon>
        <taxon>Pseudomonadati</taxon>
        <taxon>Pseudomonadota</taxon>
        <taxon>Gammaproteobacteria</taxon>
        <taxon>Vibrionales</taxon>
        <taxon>Vibrionaceae</taxon>
        <taxon>Vibrio</taxon>
    </lineage>
</organism>
<name>A0A1T4P9T7_VIBCI</name>
<dbReference type="InterPro" id="IPR048011">
    <property type="entry name" value="NTP-PPase_MazG-like_C"/>
</dbReference>
<keyword evidence="8" id="KW-1185">Reference proteome</keyword>
<dbReference type="AlphaFoldDB" id="A0A1T4P9T7"/>
<dbReference type="GO" id="GO:0046052">
    <property type="term" value="P:UTP catabolic process"/>
    <property type="evidence" value="ECO:0007669"/>
    <property type="project" value="TreeGrafter"/>
</dbReference>
<evidence type="ECO:0000256" key="2">
    <source>
        <dbReference type="ARBA" id="ARBA00061115"/>
    </source>
</evidence>
<dbReference type="NCBIfam" id="TIGR00444">
    <property type="entry name" value="mazG"/>
    <property type="match status" value="1"/>
</dbReference>
<dbReference type="CDD" id="cd11529">
    <property type="entry name" value="NTP-PPase_MazG_Cterm"/>
    <property type="match status" value="1"/>
</dbReference>
<evidence type="ECO:0000256" key="1">
    <source>
        <dbReference type="ARBA" id="ARBA00052141"/>
    </source>
</evidence>
<dbReference type="InterPro" id="IPR004518">
    <property type="entry name" value="MazG-like_dom"/>
</dbReference>
<dbReference type="NCBIfam" id="NF007113">
    <property type="entry name" value="PRK09562.1"/>
    <property type="match status" value="1"/>
</dbReference>
<gene>
    <name evidence="7" type="ORF">SAMN02745782_01610</name>
</gene>
<evidence type="ECO:0000256" key="5">
    <source>
        <dbReference type="SAM" id="Coils"/>
    </source>
</evidence>
<evidence type="ECO:0000256" key="3">
    <source>
        <dbReference type="ARBA" id="ARBA00066372"/>
    </source>
</evidence>
<dbReference type="STRING" id="1123491.SAMN02745782_01610"/>
<keyword evidence="5" id="KW-0175">Coiled coil</keyword>
<dbReference type="CDD" id="cd11528">
    <property type="entry name" value="NTP-PPase_MazG_Nterm"/>
    <property type="match status" value="1"/>
</dbReference>
<dbReference type="FunFam" id="1.10.287.1080:FF:000003">
    <property type="entry name" value="Nucleoside triphosphate pyrophosphohydrolase"/>
    <property type="match status" value="1"/>
</dbReference>
<dbReference type="GeneID" id="70582738"/>
<dbReference type="InterPro" id="IPR011551">
    <property type="entry name" value="NTP_PyrPHydrolase_MazG"/>
</dbReference>
<dbReference type="Gene3D" id="1.10.287.1080">
    <property type="entry name" value="MazG-like"/>
    <property type="match status" value="2"/>
</dbReference>
<proteinExistence type="inferred from homology"/>
<dbReference type="GO" id="GO:0046076">
    <property type="term" value="P:dTTP catabolic process"/>
    <property type="evidence" value="ECO:0007669"/>
    <property type="project" value="TreeGrafter"/>
</dbReference>
<dbReference type="GO" id="GO:0046047">
    <property type="term" value="P:TTP catabolic process"/>
    <property type="evidence" value="ECO:0007669"/>
    <property type="project" value="TreeGrafter"/>
</dbReference>
<reference evidence="8" key="1">
    <citation type="submission" date="2017-02" db="EMBL/GenBank/DDBJ databases">
        <authorList>
            <person name="Varghese N."/>
            <person name="Submissions S."/>
        </authorList>
    </citation>
    <scope>NUCLEOTIDE SEQUENCE [LARGE SCALE GENOMIC DNA]</scope>
    <source>
        <strain evidence="8">DSM 19608</strain>
    </source>
</reference>
<dbReference type="GO" id="GO:0047693">
    <property type="term" value="F:ATP diphosphatase activity"/>
    <property type="evidence" value="ECO:0007669"/>
    <property type="project" value="UniProtKB-EC"/>
</dbReference>
<dbReference type="SUPFAM" id="SSF101386">
    <property type="entry name" value="all-alpha NTP pyrophosphatases"/>
    <property type="match status" value="2"/>
</dbReference>
<protein>
    <recommendedName>
        <fullName evidence="4">Nucleoside triphosphate pyrophosphohydrolase</fullName>
        <ecNumber evidence="3">3.6.1.8</ecNumber>
    </recommendedName>
</protein>
<dbReference type="EC" id="3.6.1.8" evidence="3"/>
<feature type="domain" description="NTP pyrophosphohydrolase MazG-like" evidence="6">
    <location>
        <begin position="28"/>
        <end position="101"/>
    </location>
</feature>
<dbReference type="Proteomes" id="UP000190834">
    <property type="component" value="Unassembled WGS sequence"/>
</dbReference>
<sequence>MAHPILQLEQIMNQLRDPEHGCPWDLKQTFASIVPHTIEETYEVVEAIAHQDWSNLREELGDLLFQVIFYSQLAKEQGLFDFSEVVETVNEKLIRRHPHVFSDVQVSDQAQLEANWEAEKAKEKHQAGKDEQSILDSIPQALPALMRANKIQKKCAKYGFDWDTLGPVAEKVQEELAEVMEEALQVEINEQKVEEELGDLLFATVNLVRYLGKDPEVALMKANQKFVRRFQGVEQLAQTYHQPLTDFSLAELDAMWEQVKQEEKEAIAPFLSKNSNKKHD</sequence>
<dbReference type="PANTHER" id="PTHR30522:SF0">
    <property type="entry name" value="NUCLEOSIDE TRIPHOSPHATE PYROPHOSPHOHYDROLASE"/>
    <property type="match status" value="1"/>
</dbReference>
<accession>A0A1T4P9T7</accession>
<dbReference type="PANTHER" id="PTHR30522">
    <property type="entry name" value="NUCLEOSIDE TRIPHOSPHATE PYROPHOSPHOHYDROLASE"/>
    <property type="match status" value="1"/>
</dbReference>
<dbReference type="RefSeq" id="WP_078926009.1">
    <property type="nucleotide sequence ID" value="NZ_FUXB01000007.1"/>
</dbReference>